<keyword evidence="3" id="KW-1185">Reference proteome</keyword>
<keyword evidence="1" id="KW-1133">Transmembrane helix</keyword>
<evidence type="ECO:0000256" key="1">
    <source>
        <dbReference type="SAM" id="Phobius"/>
    </source>
</evidence>
<reference evidence="2 3" key="1">
    <citation type="submission" date="2024-01" db="EMBL/GenBank/DDBJ databases">
        <title>Genomic insights into the taxonomy and metabolism of the cyanobacterium Pannus brasiliensis CCIBt3594.</title>
        <authorList>
            <person name="Machado M."/>
            <person name="Botero N.B."/>
            <person name="Andreote A.P.D."/>
            <person name="Feitosa A.M.T."/>
            <person name="Popin R."/>
            <person name="Sivonen K."/>
            <person name="Fiore M.F."/>
        </authorList>
    </citation>
    <scope>NUCLEOTIDE SEQUENCE [LARGE SCALE GENOMIC DNA]</scope>
    <source>
        <strain evidence="2 3">CCIBt3594</strain>
    </source>
</reference>
<dbReference type="PANTHER" id="PTHR37309:SF1">
    <property type="entry name" value="SLR0284 PROTEIN"/>
    <property type="match status" value="1"/>
</dbReference>
<dbReference type="EMBL" id="JBAFSM010000044">
    <property type="protein sequence ID" value="MEG3439275.1"/>
    <property type="molecule type" value="Genomic_DNA"/>
</dbReference>
<proteinExistence type="predicted"/>
<accession>A0AAW9QNB3</accession>
<gene>
    <name evidence="2" type="ORF">V0288_19270</name>
</gene>
<evidence type="ECO:0000313" key="2">
    <source>
        <dbReference type="EMBL" id="MEG3439275.1"/>
    </source>
</evidence>
<comment type="caution">
    <text evidence="2">The sequence shown here is derived from an EMBL/GenBank/DDBJ whole genome shotgun (WGS) entry which is preliminary data.</text>
</comment>
<keyword evidence="1" id="KW-0812">Transmembrane</keyword>
<name>A0AAW9QNB3_9CHRO</name>
<keyword evidence="1" id="KW-0472">Membrane</keyword>
<dbReference type="Proteomes" id="UP001328733">
    <property type="component" value="Unassembled WGS sequence"/>
</dbReference>
<dbReference type="PANTHER" id="PTHR37309">
    <property type="entry name" value="SLR0284 PROTEIN"/>
    <property type="match status" value="1"/>
</dbReference>
<sequence length="132" mass="13786">MIGVALSILATALSLLVVDIIFPGVRIDSFLAAIIAGVVIGAINGAVKPVLSLLSLPITFLTLGGFLLVINGFCFWLASILVPGFVVKGLIAFLGAPVVLSLVNTFLNKYFAEKYPTESPAITGTRNPELKG</sequence>
<evidence type="ECO:0000313" key="3">
    <source>
        <dbReference type="Proteomes" id="UP001328733"/>
    </source>
</evidence>
<protein>
    <submittedName>
        <fullName evidence="2">Phage holin family protein</fullName>
    </submittedName>
</protein>
<feature type="transmembrane region" description="Helical" evidence="1">
    <location>
        <begin position="29"/>
        <end position="47"/>
    </location>
</feature>
<dbReference type="Pfam" id="PF04020">
    <property type="entry name" value="Phage_holin_4_2"/>
    <property type="match status" value="1"/>
</dbReference>
<feature type="transmembrane region" description="Helical" evidence="1">
    <location>
        <begin position="85"/>
        <end position="107"/>
    </location>
</feature>
<dbReference type="InterPro" id="IPR007165">
    <property type="entry name" value="Phage_holin_4_2"/>
</dbReference>
<dbReference type="RefSeq" id="WP_332866761.1">
    <property type="nucleotide sequence ID" value="NZ_JBAFSM010000044.1"/>
</dbReference>
<organism evidence="2 3">
    <name type="scientific">Pannus brasiliensis CCIBt3594</name>
    <dbReference type="NCBI Taxonomy" id="1427578"/>
    <lineage>
        <taxon>Bacteria</taxon>
        <taxon>Bacillati</taxon>
        <taxon>Cyanobacteriota</taxon>
        <taxon>Cyanophyceae</taxon>
        <taxon>Oscillatoriophycideae</taxon>
        <taxon>Chroococcales</taxon>
        <taxon>Microcystaceae</taxon>
        <taxon>Pannus</taxon>
    </lineage>
</organism>
<feature type="transmembrane region" description="Helical" evidence="1">
    <location>
        <begin position="54"/>
        <end position="79"/>
    </location>
</feature>
<dbReference type="AlphaFoldDB" id="A0AAW9QNB3"/>